<feature type="domain" description="LysM" evidence="2">
    <location>
        <begin position="24"/>
        <end position="67"/>
    </location>
</feature>
<sequence>MNKQIVFFLAFILSVSIFAQDKFKTHQVKEGETIESIAKYYKVTPYAILKLNPEAKKGVEKNTILIIPSSSTVENDERFQEKVTFVTHKVRKKETLFSIAKRYNVKVDDIKRYNKELYSRQLDKGEKIRIPQVTYVPVKETDSLPDGLVRYIVKPKEGKWRIAYEHGISVPELEKLNPEMGTVLQDGEEIIVPDVHQDSVKTVDDIKYNYYSVQPKEGFYRLKVKFGMERDSIVALNPEAKAGLKAGMILKLPKETYGDYNIQADGKLMPRFTLIDSVNKQLTSKVVVAIPLKLNEVDFNSEAGAEDKLKRDRLLNVSLDFYSGMLVAIDSVKKLGVNSEITLLDTEGTEVGISRLLNSASFKNYDAVIGPFTYRSFNKLSYGLRSENLPVFAPFTSKKVELYQNVFQTLPSDEVLRDQMINFIAERGQDKHIIVIADSKNTAVRNQLKSKIPSAQIIATESDNYVQMEALEESLSMEKENWVIVESNRIPLLTNITNVLNSLRNEERTIVMFTTHKGDAYEISDDIKNSYLSALKFHYPTVDKPSSLDNNFHKVYEDRFGTYPNRYAIRGFDLMMDVLLRLAYKKDLYQVASEVGETEYLENKFDYKKQYVGGYLNTGAYIVKYDDLEIKEVK</sequence>
<keyword evidence="1" id="KW-0732">Signal</keyword>
<dbReference type="CDD" id="cd00118">
    <property type="entry name" value="LysM"/>
    <property type="match status" value="3"/>
</dbReference>
<dbReference type="AlphaFoldDB" id="A0A1I6UZK9"/>
<evidence type="ECO:0000256" key="1">
    <source>
        <dbReference type="SAM" id="SignalP"/>
    </source>
</evidence>
<feature type="domain" description="LysM" evidence="2">
    <location>
        <begin position="86"/>
        <end position="136"/>
    </location>
</feature>
<reference evidence="3 4" key="1">
    <citation type="submission" date="2016-10" db="EMBL/GenBank/DDBJ databases">
        <authorList>
            <person name="de Groot N.N."/>
        </authorList>
    </citation>
    <scope>NUCLEOTIDE SEQUENCE [LARGE SCALE GENOMIC DNA]</scope>
    <source>
        <strain evidence="3 4">CGMCC 1.6114</strain>
    </source>
</reference>
<dbReference type="Proteomes" id="UP000183209">
    <property type="component" value="Unassembled WGS sequence"/>
</dbReference>
<dbReference type="RefSeq" id="WP_074979537.1">
    <property type="nucleotide sequence ID" value="NZ_FPAG01000008.1"/>
</dbReference>
<feature type="chain" id="PRO_5010304278" evidence="1">
    <location>
        <begin position="20"/>
        <end position="634"/>
    </location>
</feature>
<dbReference type="InterPro" id="IPR036779">
    <property type="entry name" value="LysM_dom_sf"/>
</dbReference>
<dbReference type="PANTHER" id="PTHR33734:SF22">
    <property type="entry name" value="MEMBRANE-BOUND LYTIC MUREIN TRANSGLYCOSYLASE D"/>
    <property type="match status" value="1"/>
</dbReference>
<dbReference type="SUPFAM" id="SSF54106">
    <property type="entry name" value="LysM domain"/>
    <property type="match status" value="3"/>
</dbReference>
<dbReference type="EMBL" id="FPAG01000008">
    <property type="protein sequence ID" value="SFT06878.1"/>
    <property type="molecule type" value="Genomic_DNA"/>
</dbReference>
<dbReference type="PANTHER" id="PTHR33734">
    <property type="entry name" value="LYSM DOMAIN-CONTAINING GPI-ANCHORED PROTEIN 2"/>
    <property type="match status" value="1"/>
</dbReference>
<evidence type="ECO:0000313" key="4">
    <source>
        <dbReference type="Proteomes" id="UP000183209"/>
    </source>
</evidence>
<feature type="signal peptide" evidence="1">
    <location>
        <begin position="1"/>
        <end position="19"/>
    </location>
</feature>
<organism evidence="3 4">
    <name type="scientific">Zhouia amylolytica</name>
    <dbReference type="NCBI Taxonomy" id="376730"/>
    <lineage>
        <taxon>Bacteria</taxon>
        <taxon>Pseudomonadati</taxon>
        <taxon>Bacteroidota</taxon>
        <taxon>Flavobacteriia</taxon>
        <taxon>Flavobacteriales</taxon>
        <taxon>Flavobacteriaceae</taxon>
        <taxon>Zhouia</taxon>
    </lineage>
</organism>
<accession>A0A1I6UZK9</accession>
<dbReference type="Gene3D" id="3.40.50.2300">
    <property type="match status" value="2"/>
</dbReference>
<evidence type="ECO:0000313" key="3">
    <source>
        <dbReference type="EMBL" id="SFT06878.1"/>
    </source>
</evidence>
<name>A0A1I6UZK9_9FLAO</name>
<dbReference type="Pfam" id="PF01476">
    <property type="entry name" value="LysM"/>
    <property type="match status" value="3"/>
</dbReference>
<dbReference type="InterPro" id="IPR018392">
    <property type="entry name" value="LysM"/>
</dbReference>
<dbReference type="SMART" id="SM00257">
    <property type="entry name" value="LysM"/>
    <property type="match status" value="4"/>
</dbReference>
<gene>
    <name evidence="3" type="ORF">SAMN04487906_2747</name>
</gene>
<dbReference type="SUPFAM" id="SSF53822">
    <property type="entry name" value="Periplasmic binding protein-like I"/>
    <property type="match status" value="1"/>
</dbReference>
<feature type="domain" description="LysM" evidence="2">
    <location>
        <begin position="149"/>
        <end position="192"/>
    </location>
</feature>
<dbReference type="Gene3D" id="3.10.350.10">
    <property type="entry name" value="LysM domain"/>
    <property type="match status" value="3"/>
</dbReference>
<dbReference type="GO" id="GO:0008932">
    <property type="term" value="F:lytic endotransglycosylase activity"/>
    <property type="evidence" value="ECO:0007669"/>
    <property type="project" value="TreeGrafter"/>
</dbReference>
<proteinExistence type="predicted"/>
<dbReference type="PROSITE" id="PS51782">
    <property type="entry name" value="LYSM"/>
    <property type="match status" value="3"/>
</dbReference>
<protein>
    <submittedName>
        <fullName evidence="3">LysM domain-containing protein</fullName>
    </submittedName>
</protein>
<evidence type="ECO:0000259" key="2">
    <source>
        <dbReference type="PROSITE" id="PS51782"/>
    </source>
</evidence>
<dbReference type="InterPro" id="IPR028082">
    <property type="entry name" value="Peripla_BP_I"/>
</dbReference>